<evidence type="ECO:0000256" key="4">
    <source>
        <dbReference type="ARBA" id="ARBA00022786"/>
    </source>
</evidence>
<dbReference type="EMBL" id="JBBPBK010000008">
    <property type="protein sequence ID" value="KAK9279327.1"/>
    <property type="molecule type" value="Genomic_DNA"/>
</dbReference>
<dbReference type="SMART" id="SM00504">
    <property type="entry name" value="Ubox"/>
    <property type="match status" value="1"/>
</dbReference>
<dbReference type="Gene3D" id="3.30.40.10">
    <property type="entry name" value="Zinc/RING finger domain, C3HC4 (zinc finger)"/>
    <property type="match status" value="1"/>
</dbReference>
<organism evidence="7 8">
    <name type="scientific">Liquidambar formosana</name>
    <name type="common">Formosan gum</name>
    <dbReference type="NCBI Taxonomy" id="63359"/>
    <lineage>
        <taxon>Eukaryota</taxon>
        <taxon>Viridiplantae</taxon>
        <taxon>Streptophyta</taxon>
        <taxon>Embryophyta</taxon>
        <taxon>Tracheophyta</taxon>
        <taxon>Spermatophyta</taxon>
        <taxon>Magnoliopsida</taxon>
        <taxon>eudicotyledons</taxon>
        <taxon>Gunneridae</taxon>
        <taxon>Pentapetalae</taxon>
        <taxon>Saxifragales</taxon>
        <taxon>Altingiaceae</taxon>
        <taxon>Liquidambar</taxon>
    </lineage>
</organism>
<dbReference type="GO" id="GO:0061630">
    <property type="term" value="F:ubiquitin protein ligase activity"/>
    <property type="evidence" value="ECO:0007669"/>
    <property type="project" value="UniProtKB-UniRule"/>
</dbReference>
<dbReference type="InterPro" id="IPR058678">
    <property type="entry name" value="ARM_PUB"/>
</dbReference>
<dbReference type="PANTHER" id="PTHR22849">
    <property type="entry name" value="WDSAM1 PROTEIN"/>
    <property type="match status" value="1"/>
</dbReference>
<comment type="function">
    <text evidence="5">Functions as an E3 ubiquitin ligase.</text>
</comment>
<dbReference type="PANTHER" id="PTHR22849:SF128">
    <property type="entry name" value="U-BOX DOMAIN-CONTAINING PROTEIN"/>
    <property type="match status" value="1"/>
</dbReference>
<keyword evidence="8" id="KW-1185">Reference proteome</keyword>
<dbReference type="CDD" id="cd16655">
    <property type="entry name" value="RING-Ubox_WDSUB1-like"/>
    <property type="match status" value="1"/>
</dbReference>
<feature type="domain" description="U-box" evidence="6">
    <location>
        <begin position="5"/>
        <end position="81"/>
    </location>
</feature>
<dbReference type="Proteomes" id="UP001415857">
    <property type="component" value="Unassembled WGS sequence"/>
</dbReference>
<dbReference type="SUPFAM" id="SSF48371">
    <property type="entry name" value="ARM repeat"/>
    <property type="match status" value="1"/>
</dbReference>
<comment type="catalytic activity">
    <reaction evidence="1 5">
        <text>S-ubiquitinyl-[E2 ubiquitin-conjugating enzyme]-L-cysteine + [acceptor protein]-L-lysine = [E2 ubiquitin-conjugating enzyme]-L-cysteine + N(6)-ubiquitinyl-[acceptor protein]-L-lysine.</text>
        <dbReference type="EC" id="2.3.2.27"/>
    </reaction>
</comment>
<dbReference type="Pfam" id="PF04564">
    <property type="entry name" value="U-box"/>
    <property type="match status" value="1"/>
</dbReference>
<accession>A0AAP0RJV3</accession>
<dbReference type="InterPro" id="IPR013083">
    <property type="entry name" value="Znf_RING/FYVE/PHD"/>
</dbReference>
<dbReference type="SUPFAM" id="SSF57850">
    <property type="entry name" value="RING/U-box"/>
    <property type="match status" value="1"/>
</dbReference>
<dbReference type="InterPro" id="IPR045185">
    <property type="entry name" value="PUB22/23/24-like"/>
</dbReference>
<sequence>MDEIEIPQYFICPISLQIMRDPVTAVTGITYDRESMEHWLSTAKDATCPVSNQPLPRDSDLTPNHTLRRLIQAWCTANATNGVDQIPTPKPPLDRAQVLKLIQDLGVAPLHFKTLKKIEALATENERNRKCMAEAGVAEEMASLIVRCFKENRTRGLENTLKILHLTWTPTPQIKLLANENSDFLDSLTWVLGCDMENHVLVKTHAMLVLKMTMEVASSNSLYRLKLEFFKKIVRVLREKISKQAINAALRVLIDMCPWGRNRMKIVEAGAVFELIELELEKPEKNITELIFCLMAHLCSCADGRAQFLKHACGIAMLCKRLLRVSPVTDDRAVHVIALISKFSATDEVVLEMLKVGVVSKLCMVLQVDCATYLKQKARRVLRLHSNVWKDSPCIAVYLMTRYPS</sequence>
<evidence type="ECO:0000259" key="6">
    <source>
        <dbReference type="PROSITE" id="PS51698"/>
    </source>
</evidence>
<dbReference type="EC" id="2.3.2.27" evidence="5"/>
<dbReference type="InterPro" id="IPR011989">
    <property type="entry name" value="ARM-like"/>
</dbReference>
<comment type="caution">
    <text evidence="7">The sequence shown here is derived from an EMBL/GenBank/DDBJ whole genome shotgun (WGS) entry which is preliminary data.</text>
</comment>
<protein>
    <recommendedName>
        <fullName evidence="5 6">U-box domain-containing protein</fullName>
        <ecNumber evidence="5">2.3.2.27</ecNumber>
    </recommendedName>
    <alternativeName>
        <fullName evidence="5">RING-type E3 ubiquitin transferase PUB</fullName>
    </alternativeName>
</protein>
<gene>
    <name evidence="7" type="ORF">L1049_013006</name>
</gene>
<name>A0AAP0RJV3_LIQFO</name>
<reference evidence="7 8" key="1">
    <citation type="journal article" date="2024" name="Plant J.">
        <title>Genome sequences and population genomics reveal climatic adaptation and genomic divergence between two closely related sweetgum species.</title>
        <authorList>
            <person name="Xu W.Q."/>
            <person name="Ren C.Q."/>
            <person name="Zhang X.Y."/>
            <person name="Comes H.P."/>
            <person name="Liu X.H."/>
            <person name="Li Y.G."/>
            <person name="Kettle C.J."/>
            <person name="Jalonen R."/>
            <person name="Gaisberger H."/>
            <person name="Ma Y.Z."/>
            <person name="Qiu Y.X."/>
        </authorList>
    </citation>
    <scope>NUCLEOTIDE SEQUENCE [LARGE SCALE GENOMIC DNA]</scope>
    <source>
        <strain evidence="7">Hangzhou</strain>
    </source>
</reference>
<dbReference type="InterPro" id="IPR003613">
    <property type="entry name" value="Ubox_domain"/>
</dbReference>
<dbReference type="Gene3D" id="1.25.10.10">
    <property type="entry name" value="Leucine-rich Repeat Variant"/>
    <property type="match status" value="1"/>
</dbReference>
<evidence type="ECO:0000256" key="1">
    <source>
        <dbReference type="ARBA" id="ARBA00000900"/>
    </source>
</evidence>
<evidence type="ECO:0000313" key="8">
    <source>
        <dbReference type="Proteomes" id="UP001415857"/>
    </source>
</evidence>
<dbReference type="Pfam" id="PF25598">
    <property type="entry name" value="ARM_PUB"/>
    <property type="match status" value="1"/>
</dbReference>
<keyword evidence="4 5" id="KW-0833">Ubl conjugation pathway</keyword>
<keyword evidence="3 5" id="KW-0808">Transferase</keyword>
<dbReference type="PROSITE" id="PS51698">
    <property type="entry name" value="U_BOX"/>
    <property type="match status" value="1"/>
</dbReference>
<proteinExistence type="predicted"/>
<evidence type="ECO:0000256" key="5">
    <source>
        <dbReference type="RuleBase" id="RU369093"/>
    </source>
</evidence>
<evidence type="ECO:0000256" key="3">
    <source>
        <dbReference type="ARBA" id="ARBA00022679"/>
    </source>
</evidence>
<dbReference type="GO" id="GO:0016567">
    <property type="term" value="P:protein ubiquitination"/>
    <property type="evidence" value="ECO:0007669"/>
    <property type="project" value="UniProtKB-UniRule"/>
</dbReference>
<dbReference type="InterPro" id="IPR016024">
    <property type="entry name" value="ARM-type_fold"/>
</dbReference>
<evidence type="ECO:0000256" key="2">
    <source>
        <dbReference type="ARBA" id="ARBA00004906"/>
    </source>
</evidence>
<evidence type="ECO:0000313" key="7">
    <source>
        <dbReference type="EMBL" id="KAK9279327.1"/>
    </source>
</evidence>
<comment type="pathway">
    <text evidence="2 5">Protein modification; protein ubiquitination.</text>
</comment>
<dbReference type="AlphaFoldDB" id="A0AAP0RJV3"/>